<dbReference type="GO" id="GO:0005102">
    <property type="term" value="F:signaling receptor binding"/>
    <property type="evidence" value="ECO:0007669"/>
    <property type="project" value="TreeGrafter"/>
</dbReference>
<dbReference type="Proteomes" id="UP001501940">
    <property type="component" value="Chromosome 5"/>
</dbReference>
<evidence type="ECO:0000256" key="3">
    <source>
        <dbReference type="ARBA" id="ARBA00023319"/>
    </source>
</evidence>
<keyword evidence="6" id="KW-1185">Reference proteome</keyword>
<dbReference type="InterPro" id="IPR036179">
    <property type="entry name" value="Ig-like_dom_sf"/>
</dbReference>
<comment type="subcellular location">
    <subcellularLocation>
        <location evidence="1">Membrane</location>
    </subcellularLocation>
</comment>
<evidence type="ECO:0000256" key="1">
    <source>
        <dbReference type="ARBA" id="ARBA00004370"/>
    </source>
</evidence>
<dbReference type="PROSITE" id="PS50835">
    <property type="entry name" value="IG_LIKE"/>
    <property type="match status" value="1"/>
</dbReference>
<dbReference type="SUPFAM" id="SSF48726">
    <property type="entry name" value="Immunoglobulin"/>
    <property type="match status" value="1"/>
</dbReference>
<feature type="domain" description="Ig-like" evidence="4">
    <location>
        <begin position="96"/>
        <end position="135"/>
    </location>
</feature>
<proteinExistence type="predicted"/>
<dbReference type="GeneTree" id="ENSGT00940000173056"/>
<evidence type="ECO:0000256" key="2">
    <source>
        <dbReference type="ARBA" id="ARBA00023136"/>
    </source>
</evidence>
<dbReference type="InterPro" id="IPR053896">
    <property type="entry name" value="BTN3A2-like_Ig-C"/>
</dbReference>
<dbReference type="Pfam" id="PF22705">
    <property type="entry name" value="C2-set_3"/>
    <property type="match status" value="1"/>
</dbReference>
<dbReference type="Gene3D" id="2.60.40.10">
    <property type="entry name" value="Immunoglobulins"/>
    <property type="match status" value="2"/>
</dbReference>
<keyword evidence="3" id="KW-0393">Immunoglobulin domain</keyword>
<dbReference type="Ensembl" id="ENSAOCT00000050502.1">
    <property type="protein sequence ID" value="ENSAOCP00000055806.1"/>
    <property type="gene ID" value="ENSAOCG00000029735.1"/>
</dbReference>
<reference evidence="5 6" key="1">
    <citation type="submission" date="2022-01" db="EMBL/GenBank/DDBJ databases">
        <title>A chromosome-scale genome assembly of the false clownfish, Amphiprion ocellaris.</title>
        <authorList>
            <person name="Ryu T."/>
        </authorList>
    </citation>
    <scope>NUCLEOTIDE SEQUENCE [LARGE SCALE GENOMIC DNA]</scope>
</reference>
<accession>A0AAQ5YV24</accession>
<dbReference type="GO" id="GO:0001817">
    <property type="term" value="P:regulation of cytokine production"/>
    <property type="evidence" value="ECO:0007669"/>
    <property type="project" value="TreeGrafter"/>
</dbReference>
<evidence type="ECO:0000313" key="6">
    <source>
        <dbReference type="Proteomes" id="UP001501940"/>
    </source>
</evidence>
<dbReference type="PANTHER" id="PTHR24100">
    <property type="entry name" value="BUTYROPHILIN"/>
    <property type="match status" value="1"/>
</dbReference>
<evidence type="ECO:0000313" key="5">
    <source>
        <dbReference type="Ensembl" id="ENSAOCP00000055806.1"/>
    </source>
</evidence>
<name>A0AAQ5YV24_AMPOC</name>
<sequence>DVHQTLWRTSLRRSSIGRWARRWTTRIDYDGNGHSSQHEQFRGRVSHFPDQLIDGNASIIIRNTKIEDTGIYTCIFPEFQDQRVSMRLVVGVAHEPYVSISDISESGVRLKCEAKGAFPEPKLQWLDSDGVVLFC</sequence>
<reference evidence="5" key="2">
    <citation type="submission" date="2025-08" db="UniProtKB">
        <authorList>
            <consortium name="Ensembl"/>
        </authorList>
    </citation>
    <scope>IDENTIFICATION</scope>
</reference>
<reference evidence="5" key="3">
    <citation type="submission" date="2025-09" db="UniProtKB">
        <authorList>
            <consortium name="Ensembl"/>
        </authorList>
    </citation>
    <scope>IDENTIFICATION</scope>
</reference>
<organism evidence="5 6">
    <name type="scientific">Amphiprion ocellaris</name>
    <name type="common">Clown anemonefish</name>
    <dbReference type="NCBI Taxonomy" id="80972"/>
    <lineage>
        <taxon>Eukaryota</taxon>
        <taxon>Metazoa</taxon>
        <taxon>Chordata</taxon>
        <taxon>Craniata</taxon>
        <taxon>Vertebrata</taxon>
        <taxon>Euteleostomi</taxon>
        <taxon>Actinopterygii</taxon>
        <taxon>Neopterygii</taxon>
        <taxon>Teleostei</taxon>
        <taxon>Neoteleostei</taxon>
        <taxon>Acanthomorphata</taxon>
        <taxon>Ovalentaria</taxon>
        <taxon>Pomacentridae</taxon>
        <taxon>Amphiprion</taxon>
    </lineage>
</organism>
<dbReference type="InterPro" id="IPR007110">
    <property type="entry name" value="Ig-like_dom"/>
</dbReference>
<dbReference type="GO" id="GO:0009897">
    <property type="term" value="C:external side of plasma membrane"/>
    <property type="evidence" value="ECO:0007669"/>
    <property type="project" value="TreeGrafter"/>
</dbReference>
<protein>
    <recommendedName>
        <fullName evidence="4">Ig-like domain-containing protein</fullName>
    </recommendedName>
</protein>
<dbReference type="InterPro" id="IPR050504">
    <property type="entry name" value="IgSF_BTN/MOG"/>
</dbReference>
<evidence type="ECO:0000259" key="4">
    <source>
        <dbReference type="PROSITE" id="PS50835"/>
    </source>
</evidence>
<dbReference type="InterPro" id="IPR013783">
    <property type="entry name" value="Ig-like_fold"/>
</dbReference>
<dbReference type="GO" id="GO:0050852">
    <property type="term" value="P:T cell receptor signaling pathway"/>
    <property type="evidence" value="ECO:0007669"/>
    <property type="project" value="TreeGrafter"/>
</dbReference>
<dbReference type="AlphaFoldDB" id="A0AAQ5YV24"/>
<keyword evidence="2" id="KW-0472">Membrane</keyword>
<dbReference type="PANTHER" id="PTHR24100:SF151">
    <property type="entry name" value="ICOS LIGAND"/>
    <property type="match status" value="1"/>
</dbReference>